<dbReference type="Proteomes" id="UP001321580">
    <property type="component" value="Unassembled WGS sequence"/>
</dbReference>
<keyword evidence="3" id="KW-1185">Reference proteome</keyword>
<evidence type="ECO:0000313" key="2">
    <source>
        <dbReference type="EMBL" id="MDI9240627.1"/>
    </source>
</evidence>
<dbReference type="SUPFAM" id="SSF55804">
    <property type="entry name" value="Phoshotransferase/anion transport protein"/>
    <property type="match status" value="1"/>
</dbReference>
<organism evidence="2 3">
    <name type="scientific">Lysobacter stagni</name>
    <dbReference type="NCBI Taxonomy" id="3045172"/>
    <lineage>
        <taxon>Bacteria</taxon>
        <taxon>Pseudomonadati</taxon>
        <taxon>Pseudomonadota</taxon>
        <taxon>Gammaproteobacteria</taxon>
        <taxon>Lysobacterales</taxon>
        <taxon>Lysobacteraceae</taxon>
        <taxon>Lysobacter</taxon>
    </lineage>
</organism>
<reference evidence="2 3" key="1">
    <citation type="submission" date="2023-05" db="EMBL/GenBank/DDBJ databases">
        <title>Lysobacter sp. strain LF1 Genome sequencing and assembly.</title>
        <authorList>
            <person name="Jung Y."/>
        </authorList>
    </citation>
    <scope>NUCLEOTIDE SEQUENCE [LARGE SCALE GENOMIC DNA]</scope>
    <source>
        <strain evidence="2 3">LF1</strain>
    </source>
</reference>
<dbReference type="PROSITE" id="PS00372">
    <property type="entry name" value="PTS_EIIA_TYPE_2_HIS"/>
    <property type="match status" value="1"/>
</dbReference>
<proteinExistence type="predicted"/>
<dbReference type="CDD" id="cd00211">
    <property type="entry name" value="PTS_IIA_fru"/>
    <property type="match status" value="1"/>
</dbReference>
<feature type="domain" description="PTS EIIA type-2" evidence="1">
    <location>
        <begin position="22"/>
        <end position="165"/>
    </location>
</feature>
<keyword evidence="2" id="KW-0813">Transport</keyword>
<dbReference type="RefSeq" id="WP_283214113.1">
    <property type="nucleotide sequence ID" value="NZ_JASGBI010000002.1"/>
</dbReference>
<evidence type="ECO:0000313" key="3">
    <source>
        <dbReference type="Proteomes" id="UP001321580"/>
    </source>
</evidence>
<dbReference type="InterPro" id="IPR016152">
    <property type="entry name" value="PTrfase/Anion_transptr"/>
</dbReference>
<name>A0ABT6XKD2_9GAMM</name>
<keyword evidence="2" id="KW-0762">Sugar transport</keyword>
<comment type="caution">
    <text evidence="2">The sequence shown here is derived from an EMBL/GenBank/DDBJ whole genome shotgun (WGS) entry which is preliminary data.</text>
</comment>
<sequence length="175" mass="18986">MPLHDLLTAPRVAIMDVPAAGTHVRGTRARSSQTDPLTERDRVLDAAAGLLAAAGRRETVARALREREALASTALGEGVAIPHARCSDIEQCHGAFLRLTRPVDFAAADGRPVDLVLALLVPEHDIQPQLARLAELAERFADAGFRRMLREAKDVEQLRRHLLSGPSPTPLYRAA</sequence>
<dbReference type="PROSITE" id="PS51094">
    <property type="entry name" value="PTS_EIIA_TYPE_2"/>
    <property type="match status" value="1"/>
</dbReference>
<accession>A0ABT6XKD2</accession>
<dbReference type="InterPro" id="IPR051541">
    <property type="entry name" value="PTS_SugarTrans_NitroReg"/>
</dbReference>
<dbReference type="PANTHER" id="PTHR47738">
    <property type="entry name" value="PTS SYSTEM FRUCTOSE-LIKE EIIA COMPONENT-RELATED"/>
    <property type="match status" value="1"/>
</dbReference>
<dbReference type="Gene3D" id="3.40.930.10">
    <property type="entry name" value="Mannitol-specific EII, Chain A"/>
    <property type="match status" value="1"/>
</dbReference>
<protein>
    <submittedName>
        <fullName evidence="2">PTS sugar transporter subunit IIA</fullName>
    </submittedName>
</protein>
<dbReference type="InterPro" id="IPR002178">
    <property type="entry name" value="PTS_EIIA_type-2_dom"/>
</dbReference>
<dbReference type="PANTHER" id="PTHR47738:SF1">
    <property type="entry name" value="NITROGEN REGULATORY PROTEIN"/>
    <property type="match status" value="1"/>
</dbReference>
<gene>
    <name evidence="2" type="ORF">QLQ15_17115</name>
</gene>
<dbReference type="Pfam" id="PF00359">
    <property type="entry name" value="PTS_EIIA_2"/>
    <property type="match status" value="1"/>
</dbReference>
<evidence type="ECO:0000259" key="1">
    <source>
        <dbReference type="PROSITE" id="PS51094"/>
    </source>
</evidence>
<dbReference type="EMBL" id="JASGBI010000002">
    <property type="protein sequence ID" value="MDI9240627.1"/>
    <property type="molecule type" value="Genomic_DNA"/>
</dbReference>